<organism evidence="1 2">
    <name type="scientific">Synechococcus phage S-H38</name>
    <dbReference type="NCBI Taxonomy" id="2783673"/>
    <lineage>
        <taxon>Viruses</taxon>
        <taxon>Duplodnaviria</taxon>
        <taxon>Heunggongvirae</taxon>
        <taxon>Uroviricota</taxon>
        <taxon>Caudoviricetes</taxon>
        <taxon>Pantevenvirales</taxon>
        <taxon>Kyanoviridae</taxon>
        <taxon>Yellowseavirus</taxon>
        <taxon>Yellowseavirus thirtyeight</taxon>
    </lineage>
</organism>
<evidence type="ECO:0000313" key="1">
    <source>
        <dbReference type="EMBL" id="QPB08000.1"/>
    </source>
</evidence>
<dbReference type="GeneID" id="77946696"/>
<accession>A0A873WA80</accession>
<sequence>MFILTSDKHGGVYAVNNKDGLKTVQIFEDEDDAVRYLGLLDADGYKDKLEVTEVEKEIVIHNCAIYGYNYCIINPDDIVIPPA</sequence>
<keyword evidence="2" id="KW-1185">Reference proteome</keyword>
<reference evidence="1" key="1">
    <citation type="submission" date="2020-10" db="EMBL/GenBank/DDBJ databases">
        <title>The Isolation and Genome Sequence of a Novel Cyanophage S-H38 from the Yellow Sea, China.</title>
        <authorList>
            <person name="Jiang T."/>
        </authorList>
    </citation>
    <scope>NUCLEOTIDE SEQUENCE</scope>
</reference>
<dbReference type="InterPro" id="IPR021503">
    <property type="entry name" value="DUF3110"/>
</dbReference>
<dbReference type="Pfam" id="PF11360">
    <property type="entry name" value="DUF3110"/>
    <property type="match status" value="1"/>
</dbReference>
<protein>
    <submittedName>
        <fullName evidence="1">Uncharacterized protein</fullName>
    </submittedName>
</protein>
<dbReference type="KEGG" id="vg:77946696"/>
<proteinExistence type="predicted"/>
<dbReference type="EMBL" id="MW117965">
    <property type="protein sequence ID" value="QPB08000.1"/>
    <property type="molecule type" value="Genomic_DNA"/>
</dbReference>
<dbReference type="RefSeq" id="YP_010670491.1">
    <property type="nucleotide sequence ID" value="NC_070964.1"/>
</dbReference>
<name>A0A873WA80_9CAUD</name>
<dbReference type="Proteomes" id="UP000663144">
    <property type="component" value="Segment"/>
</dbReference>
<evidence type="ECO:0000313" key="2">
    <source>
        <dbReference type="Proteomes" id="UP000663144"/>
    </source>
</evidence>